<name>A0A914EBE3_9BILA</name>
<keyword evidence="1" id="KW-0343">GTPase activation</keyword>
<dbReference type="GO" id="GO:0005096">
    <property type="term" value="F:GTPase activator activity"/>
    <property type="evidence" value="ECO:0007669"/>
    <property type="project" value="UniProtKB-KW"/>
</dbReference>
<dbReference type="PANTHER" id="PTHR24113:SF12">
    <property type="entry name" value="RAN GTPASE-ACTIVATING PROTEIN 1"/>
    <property type="match status" value="1"/>
</dbReference>
<dbReference type="SUPFAM" id="SSF52047">
    <property type="entry name" value="RNI-like"/>
    <property type="match status" value="1"/>
</dbReference>
<dbReference type="SMART" id="SM00368">
    <property type="entry name" value="LRR_RI"/>
    <property type="match status" value="7"/>
</dbReference>
<dbReference type="PANTHER" id="PTHR24113">
    <property type="entry name" value="RAN GTPASE-ACTIVATING PROTEIN 1"/>
    <property type="match status" value="1"/>
</dbReference>
<dbReference type="Proteomes" id="UP000887540">
    <property type="component" value="Unplaced"/>
</dbReference>
<dbReference type="CDD" id="cd00116">
    <property type="entry name" value="LRR_RI"/>
    <property type="match status" value="1"/>
</dbReference>
<dbReference type="Pfam" id="PF13516">
    <property type="entry name" value="LRR_6"/>
    <property type="match status" value="3"/>
</dbReference>
<evidence type="ECO:0000313" key="4">
    <source>
        <dbReference type="Proteomes" id="UP000887540"/>
    </source>
</evidence>
<accession>A0A914EBE3</accession>
<dbReference type="AlphaFoldDB" id="A0A914EBE3"/>
<evidence type="ECO:0000256" key="1">
    <source>
        <dbReference type="ARBA" id="ARBA00022468"/>
    </source>
</evidence>
<dbReference type="GO" id="GO:0048471">
    <property type="term" value="C:perinuclear region of cytoplasm"/>
    <property type="evidence" value="ECO:0007669"/>
    <property type="project" value="TreeGrafter"/>
</dbReference>
<keyword evidence="4" id="KW-1185">Reference proteome</keyword>
<dbReference type="InterPro" id="IPR032675">
    <property type="entry name" value="LRR_dom_sf"/>
</dbReference>
<keyword evidence="2" id="KW-0433">Leucine-rich repeat</keyword>
<evidence type="ECO:0000256" key="3">
    <source>
        <dbReference type="ARBA" id="ARBA00022737"/>
    </source>
</evidence>
<evidence type="ECO:0000313" key="5">
    <source>
        <dbReference type="WBParaSite" id="ACRNAN_scaffold6836.g9978.t1"/>
    </source>
</evidence>
<proteinExistence type="predicted"/>
<dbReference type="GO" id="GO:0006913">
    <property type="term" value="P:nucleocytoplasmic transport"/>
    <property type="evidence" value="ECO:0007669"/>
    <property type="project" value="TreeGrafter"/>
</dbReference>
<evidence type="ECO:0000256" key="2">
    <source>
        <dbReference type="ARBA" id="ARBA00022614"/>
    </source>
</evidence>
<organism evidence="4 5">
    <name type="scientific">Acrobeloides nanus</name>
    <dbReference type="NCBI Taxonomy" id="290746"/>
    <lineage>
        <taxon>Eukaryota</taxon>
        <taxon>Metazoa</taxon>
        <taxon>Ecdysozoa</taxon>
        <taxon>Nematoda</taxon>
        <taxon>Chromadorea</taxon>
        <taxon>Rhabditida</taxon>
        <taxon>Tylenchina</taxon>
        <taxon>Cephalobomorpha</taxon>
        <taxon>Cephaloboidea</taxon>
        <taxon>Cephalobidae</taxon>
        <taxon>Acrobeloides</taxon>
    </lineage>
</organism>
<dbReference type="InterPro" id="IPR027038">
    <property type="entry name" value="RanGap"/>
</dbReference>
<dbReference type="GO" id="GO:0005829">
    <property type="term" value="C:cytosol"/>
    <property type="evidence" value="ECO:0007669"/>
    <property type="project" value="TreeGrafter"/>
</dbReference>
<dbReference type="GO" id="GO:0031267">
    <property type="term" value="F:small GTPase binding"/>
    <property type="evidence" value="ECO:0007669"/>
    <property type="project" value="TreeGrafter"/>
</dbReference>
<dbReference type="WBParaSite" id="ACRNAN_scaffold6836.g9978.t1">
    <property type="protein sequence ID" value="ACRNAN_scaffold6836.g9978.t1"/>
    <property type="gene ID" value="ACRNAN_scaffold6836.g9978"/>
</dbReference>
<reference evidence="5" key="1">
    <citation type="submission" date="2022-11" db="UniProtKB">
        <authorList>
            <consortium name="WormBaseParasite"/>
        </authorList>
    </citation>
    <scope>IDENTIFICATION</scope>
</reference>
<keyword evidence="3" id="KW-0677">Repeat</keyword>
<dbReference type="GO" id="GO:0005634">
    <property type="term" value="C:nucleus"/>
    <property type="evidence" value="ECO:0007669"/>
    <property type="project" value="TreeGrafter"/>
</dbReference>
<protein>
    <submittedName>
        <fullName evidence="5">Uncharacterized protein</fullName>
    </submittedName>
</protein>
<dbReference type="Gene3D" id="3.80.10.10">
    <property type="entry name" value="Ribonuclease Inhibitor"/>
    <property type="match status" value="1"/>
</dbReference>
<sequence>MSTTISFANNQQKWESKEDGERVASAIKKHQYFETLILSGNTLSTEAAKPIAEILEEHQELKRALWSDLFTGRLKTEIPKTLKCLCDSLQRAGALLTELDLSDNAIGPMGFPGIEKFIASESAFNLQVLKLNNCGLGSAGITLANCLKECKQKSREYGTEFTLKVFIAGRNRLENAGAIALASAFEELGSLQEIVMPQNGINKEGIVALAKAFKSNRKLNVINLNDNTFGNVGAKAMAEAVGELQQIEMVDFGDCLCRRRGSIEICRALKNSNSNIVELNLSGNEIDTDAAKQIITICTELKNLSKLSMNTNCFGENFDAISDYATGYDFIDLGSESDDQGSIDSEDEEPEEEIEIKNPSLEAKFVMSFFYEKAKLLGIEPDPKKVVQELQGVYGQEVNEPTTSYWFGKFQKTKSFDERKAIIVEHEKAASDT</sequence>
<dbReference type="InterPro" id="IPR001611">
    <property type="entry name" value="Leu-rich_rpt"/>
</dbReference>